<dbReference type="AlphaFoldDB" id="A0A2H5FMM1"/>
<proteinExistence type="predicted"/>
<evidence type="ECO:0000313" key="3">
    <source>
        <dbReference type="Proteomes" id="UP000234343"/>
    </source>
</evidence>
<accession>A0A2H5FMM1</accession>
<evidence type="ECO:0000256" key="1">
    <source>
        <dbReference type="SAM" id="MobiDB-lite"/>
    </source>
</evidence>
<evidence type="ECO:0000313" key="2">
    <source>
        <dbReference type="EMBL" id="AUH72801.1"/>
    </source>
</evidence>
<sequence length="177" mass="20327">MKQSIKFEMSLPDSSFSLYLRQLHEESNRLVVILEVVESDVGFSFSMVQDMFLNLIIYTKCNHELPVICFVIQDTEPNYWLEKVNHVRSNKEIILSADAICIYNGELKVPKQFMMVPKYYEIHNGQAIETTINSPQETKVSNTGMFSSSKNDTDDTKNGKDDTVEADKSYFSQCTII</sequence>
<dbReference type="RefSeq" id="WP_101900405.1">
    <property type="nucleotide sequence ID" value="NZ_CP025491.2"/>
</dbReference>
<name>A0A2H5FMM1_9GAMM</name>
<feature type="compositionally biased region" description="Polar residues" evidence="1">
    <location>
        <begin position="138"/>
        <end position="149"/>
    </location>
</feature>
<reference evidence="2 3" key="1">
    <citation type="submission" date="2017-12" db="EMBL/GenBank/DDBJ databases">
        <title>Legionella sainthelensi LA01-117, whole genome sequence of a clinical isolate from New Zealand.</title>
        <authorList>
            <person name="Cree S.L."/>
            <person name="Slow S."/>
            <person name="Kennedy M.A."/>
            <person name="Murdoch D.R."/>
            <person name="Biggs P.J."/>
            <person name="Anderson T."/>
        </authorList>
    </citation>
    <scope>NUCLEOTIDE SEQUENCE [LARGE SCALE GENOMIC DNA]</scope>
    <source>
        <strain evidence="2 3">LA01-117</strain>
    </source>
</reference>
<organism evidence="2 3">
    <name type="scientific">Legionella sainthelensi</name>
    <dbReference type="NCBI Taxonomy" id="28087"/>
    <lineage>
        <taxon>Bacteria</taxon>
        <taxon>Pseudomonadati</taxon>
        <taxon>Pseudomonadota</taxon>
        <taxon>Gammaproteobacteria</taxon>
        <taxon>Legionellales</taxon>
        <taxon>Legionellaceae</taxon>
        <taxon>Legionella</taxon>
    </lineage>
</organism>
<dbReference type="EMBL" id="CP025491">
    <property type="protein sequence ID" value="AUH72801.1"/>
    <property type="molecule type" value="Genomic_DNA"/>
</dbReference>
<feature type="compositionally biased region" description="Basic and acidic residues" evidence="1">
    <location>
        <begin position="151"/>
        <end position="164"/>
    </location>
</feature>
<feature type="region of interest" description="Disordered" evidence="1">
    <location>
        <begin position="138"/>
        <end position="164"/>
    </location>
</feature>
<protein>
    <submittedName>
        <fullName evidence="2">Uncharacterized protein</fullName>
    </submittedName>
</protein>
<dbReference type="KEGG" id="lsh:CAB17_12680"/>
<dbReference type="Proteomes" id="UP000234343">
    <property type="component" value="Chromosome"/>
</dbReference>
<keyword evidence="3" id="KW-1185">Reference proteome</keyword>
<gene>
    <name evidence="2" type="ORF">CAB17_12680</name>
</gene>